<evidence type="ECO:0000313" key="3">
    <source>
        <dbReference type="Proteomes" id="UP001201262"/>
    </source>
</evidence>
<feature type="region of interest" description="Disordered" evidence="1">
    <location>
        <begin position="115"/>
        <end position="137"/>
    </location>
</feature>
<gene>
    <name evidence="2" type="ORF">BGW36DRAFT_178428</name>
</gene>
<evidence type="ECO:0000313" key="2">
    <source>
        <dbReference type="EMBL" id="KAH8695934.1"/>
    </source>
</evidence>
<dbReference type="RefSeq" id="XP_046070872.1">
    <property type="nucleotide sequence ID" value="XM_046209702.1"/>
</dbReference>
<proteinExistence type="predicted"/>
<feature type="region of interest" description="Disordered" evidence="1">
    <location>
        <begin position="27"/>
        <end position="66"/>
    </location>
</feature>
<dbReference type="EMBL" id="JAJTJA010000007">
    <property type="protein sequence ID" value="KAH8695934.1"/>
    <property type="molecule type" value="Genomic_DNA"/>
</dbReference>
<organism evidence="2 3">
    <name type="scientific">Talaromyces proteolyticus</name>
    <dbReference type="NCBI Taxonomy" id="1131652"/>
    <lineage>
        <taxon>Eukaryota</taxon>
        <taxon>Fungi</taxon>
        <taxon>Dikarya</taxon>
        <taxon>Ascomycota</taxon>
        <taxon>Pezizomycotina</taxon>
        <taxon>Eurotiomycetes</taxon>
        <taxon>Eurotiomycetidae</taxon>
        <taxon>Eurotiales</taxon>
        <taxon>Trichocomaceae</taxon>
        <taxon>Talaromyces</taxon>
        <taxon>Talaromyces sect. Bacilispori</taxon>
    </lineage>
</organism>
<name>A0AAD4KN99_9EURO</name>
<comment type="caution">
    <text evidence="2">The sequence shown here is derived from an EMBL/GenBank/DDBJ whole genome shotgun (WGS) entry which is preliminary data.</text>
</comment>
<accession>A0AAD4KN99</accession>
<protein>
    <submittedName>
        <fullName evidence="2">Uncharacterized protein</fullName>
    </submittedName>
</protein>
<dbReference type="AlphaFoldDB" id="A0AAD4KN99"/>
<evidence type="ECO:0000256" key="1">
    <source>
        <dbReference type="SAM" id="MobiDB-lite"/>
    </source>
</evidence>
<keyword evidence="3" id="KW-1185">Reference proteome</keyword>
<dbReference type="Proteomes" id="UP001201262">
    <property type="component" value="Unassembled WGS sequence"/>
</dbReference>
<sequence>MTDHKRSRWMQQLFNYWRNRYDNELESSPHQVKEGAEEEEDDERCQAWRAEGGRSGGPSCSCSGDPQPALALSCSRLTFSSILPLLLRACAVVVRIDIHTRCPARVLESYISSLSSQGRRGSDHPRHLQPCLAQPPNFPSQRTNKTPVIITGLGPSVAR</sequence>
<dbReference type="GeneID" id="70239989"/>
<reference evidence="2" key="1">
    <citation type="submission" date="2021-12" db="EMBL/GenBank/DDBJ databases">
        <title>Convergent genome expansion in fungi linked to evolution of root-endophyte symbiosis.</title>
        <authorList>
            <consortium name="DOE Joint Genome Institute"/>
            <person name="Ke Y.-H."/>
            <person name="Bonito G."/>
            <person name="Liao H.-L."/>
            <person name="Looney B."/>
            <person name="Rojas-Flechas A."/>
            <person name="Nash J."/>
            <person name="Hameed K."/>
            <person name="Schadt C."/>
            <person name="Martin F."/>
            <person name="Crous P.W."/>
            <person name="Miettinen O."/>
            <person name="Magnuson J.K."/>
            <person name="Labbe J."/>
            <person name="Jacobson D."/>
            <person name="Doktycz M.J."/>
            <person name="Veneault-Fourrey C."/>
            <person name="Kuo A."/>
            <person name="Mondo S."/>
            <person name="Calhoun S."/>
            <person name="Riley R."/>
            <person name="Ohm R."/>
            <person name="LaButti K."/>
            <person name="Andreopoulos B."/>
            <person name="Pangilinan J."/>
            <person name="Nolan M."/>
            <person name="Tritt A."/>
            <person name="Clum A."/>
            <person name="Lipzen A."/>
            <person name="Daum C."/>
            <person name="Barry K."/>
            <person name="Grigoriev I.V."/>
            <person name="Vilgalys R."/>
        </authorList>
    </citation>
    <scope>NUCLEOTIDE SEQUENCE</scope>
    <source>
        <strain evidence="2">PMI_201</strain>
    </source>
</reference>